<accession>A0A8H3M9X6</accession>
<feature type="transmembrane region" description="Helical" evidence="1">
    <location>
        <begin position="161"/>
        <end position="183"/>
    </location>
</feature>
<dbReference type="OrthoDB" id="2396694at2759"/>
<dbReference type="AlphaFoldDB" id="A0A8H3M9X6"/>
<evidence type="ECO:0000256" key="1">
    <source>
        <dbReference type="SAM" id="Phobius"/>
    </source>
</evidence>
<feature type="transmembrane region" description="Helical" evidence="1">
    <location>
        <begin position="226"/>
        <end position="243"/>
    </location>
</feature>
<reference evidence="2" key="1">
    <citation type="submission" date="2019-10" db="EMBL/GenBank/DDBJ databases">
        <title>Conservation and host-specific expression of non-tandemly repeated heterogenous ribosome RNA gene in arbuscular mycorrhizal fungi.</title>
        <authorList>
            <person name="Maeda T."/>
            <person name="Kobayashi Y."/>
            <person name="Nakagawa T."/>
            <person name="Ezawa T."/>
            <person name="Yamaguchi K."/>
            <person name="Bino T."/>
            <person name="Nishimoto Y."/>
            <person name="Shigenobu S."/>
            <person name="Kawaguchi M."/>
        </authorList>
    </citation>
    <scope>NUCLEOTIDE SEQUENCE</scope>
    <source>
        <strain evidence="2">HR1</strain>
    </source>
</reference>
<dbReference type="EMBL" id="BLAL01000300">
    <property type="protein sequence ID" value="GET01463.1"/>
    <property type="molecule type" value="Genomic_DNA"/>
</dbReference>
<evidence type="ECO:0000313" key="3">
    <source>
        <dbReference type="Proteomes" id="UP000615446"/>
    </source>
</evidence>
<evidence type="ECO:0000313" key="2">
    <source>
        <dbReference type="EMBL" id="GET01463.1"/>
    </source>
</evidence>
<name>A0A8H3M9X6_9GLOM</name>
<feature type="transmembrane region" description="Helical" evidence="1">
    <location>
        <begin position="133"/>
        <end position="155"/>
    </location>
</feature>
<dbReference type="Proteomes" id="UP000615446">
    <property type="component" value="Unassembled WGS sequence"/>
</dbReference>
<gene>
    <name evidence="2" type="ORF">RCL2_002787000</name>
</gene>
<sequence length="253" mass="28499">MVSPDELAAQASCYGLPYGIFGIFCWLITLFSTFLVHVDCPIFAPWKWFGNKRGYHVQGPCLTFFSSILILGPAIYTCLNCKSDWKMLLVALGQLTPWSFKIMNDGRKIKIDNKSQENQENQELGKFYRMAGLILIVPLSLVGWIGMTALSISLMKTEKDVSIWIWSLYLIALFTIILALLAFRKRKDVRKDNNTTFFLLMIYIFSTLHIIGSHVIFALVSDNLGGLAPTGAGMASSIIFFLGKRSLFIDLTK</sequence>
<feature type="transmembrane region" description="Helical" evidence="1">
    <location>
        <begin position="57"/>
        <end position="79"/>
    </location>
</feature>
<feature type="transmembrane region" description="Helical" evidence="1">
    <location>
        <begin position="12"/>
        <end position="37"/>
    </location>
</feature>
<keyword evidence="1" id="KW-0472">Membrane</keyword>
<feature type="transmembrane region" description="Helical" evidence="1">
    <location>
        <begin position="195"/>
        <end position="220"/>
    </location>
</feature>
<keyword evidence="1" id="KW-0812">Transmembrane</keyword>
<organism evidence="2 3">
    <name type="scientific">Rhizophagus clarus</name>
    <dbReference type="NCBI Taxonomy" id="94130"/>
    <lineage>
        <taxon>Eukaryota</taxon>
        <taxon>Fungi</taxon>
        <taxon>Fungi incertae sedis</taxon>
        <taxon>Mucoromycota</taxon>
        <taxon>Glomeromycotina</taxon>
        <taxon>Glomeromycetes</taxon>
        <taxon>Glomerales</taxon>
        <taxon>Glomeraceae</taxon>
        <taxon>Rhizophagus</taxon>
    </lineage>
</organism>
<comment type="caution">
    <text evidence="2">The sequence shown here is derived from an EMBL/GenBank/DDBJ whole genome shotgun (WGS) entry which is preliminary data.</text>
</comment>
<proteinExistence type="predicted"/>
<protein>
    <submittedName>
        <fullName evidence="2">Uncharacterized protein</fullName>
    </submittedName>
</protein>
<keyword evidence="1" id="KW-1133">Transmembrane helix</keyword>